<dbReference type="CDD" id="cd14360">
    <property type="entry name" value="UBA_NAC_like_bac"/>
    <property type="match status" value="1"/>
</dbReference>
<dbReference type="SUPFAM" id="SSF46934">
    <property type="entry name" value="UBA-like"/>
    <property type="match status" value="1"/>
</dbReference>
<name>A0A926E783_9FIRM</name>
<feature type="compositionally biased region" description="Basic and acidic residues" evidence="1">
    <location>
        <begin position="190"/>
        <end position="206"/>
    </location>
</feature>
<feature type="region of interest" description="Disordered" evidence="1">
    <location>
        <begin position="179"/>
        <end position="206"/>
    </location>
</feature>
<reference evidence="4" key="1">
    <citation type="submission" date="2020-08" db="EMBL/GenBank/DDBJ databases">
        <title>Genome public.</title>
        <authorList>
            <person name="Liu C."/>
            <person name="Sun Q."/>
        </authorList>
    </citation>
    <scope>NUCLEOTIDE SEQUENCE</scope>
    <source>
        <strain evidence="4">NSJ-24</strain>
    </source>
</reference>
<evidence type="ECO:0000256" key="1">
    <source>
        <dbReference type="SAM" id="MobiDB-lite"/>
    </source>
</evidence>
<feature type="transmembrane region" description="Helical" evidence="2">
    <location>
        <begin position="121"/>
        <end position="144"/>
    </location>
</feature>
<dbReference type="InterPro" id="IPR025642">
    <property type="entry name" value="DUF4342"/>
</dbReference>
<evidence type="ECO:0000256" key="2">
    <source>
        <dbReference type="SAM" id="Phobius"/>
    </source>
</evidence>
<sequence length="206" mass="23487">MDNIEKAEKLKRRANISYEEAKEILEQCDWDLLDAVIELEARGKIKSENSGSYTAPSNTHQEVPKNPKQVAETYQNYDKNKKKERSFFKIIWDGIVFLLKKGCENTFIVSKNGRNIMDIPVILLVILMVISLCTVLIIMLIALFCGYRYSFSGPDLGNDKVNSVMNKAGDAAENIKDEFSCKDAYPNSSENREKDTENNKNETQEN</sequence>
<organism evidence="4 5">
    <name type="scientific">Lentihominibacter hominis</name>
    <dbReference type="NCBI Taxonomy" id="2763645"/>
    <lineage>
        <taxon>Bacteria</taxon>
        <taxon>Bacillati</taxon>
        <taxon>Bacillota</taxon>
        <taxon>Clostridia</taxon>
        <taxon>Peptostreptococcales</taxon>
        <taxon>Anaerovoracaceae</taxon>
        <taxon>Lentihominibacter</taxon>
    </lineage>
</organism>
<keyword evidence="2" id="KW-0472">Membrane</keyword>
<protein>
    <submittedName>
        <fullName evidence="4">DUF4342 domain-containing protein</fullName>
    </submittedName>
</protein>
<proteinExistence type="predicted"/>
<keyword evidence="5" id="KW-1185">Reference proteome</keyword>
<keyword evidence="2" id="KW-1133">Transmembrane helix</keyword>
<comment type="caution">
    <text evidence="4">The sequence shown here is derived from an EMBL/GenBank/DDBJ whole genome shotgun (WGS) entry which is preliminary data.</text>
</comment>
<evidence type="ECO:0000259" key="3">
    <source>
        <dbReference type="Pfam" id="PF14242"/>
    </source>
</evidence>
<evidence type="ECO:0000313" key="5">
    <source>
        <dbReference type="Proteomes" id="UP000610862"/>
    </source>
</evidence>
<feature type="domain" description="DUF4342" evidence="3">
    <location>
        <begin position="98"/>
        <end position="147"/>
    </location>
</feature>
<feature type="region of interest" description="Disordered" evidence="1">
    <location>
        <begin position="48"/>
        <end position="69"/>
    </location>
</feature>
<accession>A0A926E783</accession>
<dbReference type="Pfam" id="PF14242">
    <property type="entry name" value="DUF4342"/>
    <property type="match status" value="1"/>
</dbReference>
<dbReference type="RefSeq" id="WP_187525635.1">
    <property type="nucleotide sequence ID" value="NZ_JACRTA010000003.1"/>
</dbReference>
<gene>
    <name evidence="4" type="ORF">H8692_10235</name>
</gene>
<feature type="compositionally biased region" description="Polar residues" evidence="1">
    <location>
        <begin position="48"/>
        <end position="61"/>
    </location>
</feature>
<dbReference type="Proteomes" id="UP000610862">
    <property type="component" value="Unassembled WGS sequence"/>
</dbReference>
<dbReference type="AlphaFoldDB" id="A0A926E783"/>
<keyword evidence="2" id="KW-0812">Transmembrane</keyword>
<evidence type="ECO:0000313" key="4">
    <source>
        <dbReference type="EMBL" id="MBC8569135.1"/>
    </source>
</evidence>
<dbReference type="EMBL" id="JACRTA010000003">
    <property type="protein sequence ID" value="MBC8569135.1"/>
    <property type="molecule type" value="Genomic_DNA"/>
</dbReference>
<dbReference type="InterPro" id="IPR009060">
    <property type="entry name" value="UBA-like_sf"/>
</dbReference>